<dbReference type="PANTHER" id="PTHR42693">
    <property type="entry name" value="ARYLSULFATASE FAMILY MEMBER"/>
    <property type="match status" value="1"/>
</dbReference>
<organism evidence="3 4">
    <name type="scientific">Agaribacillus aureus</name>
    <dbReference type="NCBI Taxonomy" id="3051825"/>
    <lineage>
        <taxon>Bacteria</taxon>
        <taxon>Pseudomonadati</taxon>
        <taxon>Bacteroidota</taxon>
        <taxon>Cytophagia</taxon>
        <taxon>Cytophagales</taxon>
        <taxon>Splendidivirgaceae</taxon>
        <taxon>Agaribacillus</taxon>
    </lineage>
</organism>
<dbReference type="Pfam" id="PF00884">
    <property type="entry name" value="Sulfatase"/>
    <property type="match status" value="1"/>
</dbReference>
<evidence type="ECO:0000313" key="4">
    <source>
        <dbReference type="Proteomes" id="UP001172083"/>
    </source>
</evidence>
<evidence type="ECO:0000259" key="2">
    <source>
        <dbReference type="Pfam" id="PF00884"/>
    </source>
</evidence>
<comment type="caution">
    <text evidence="3">The sequence shown here is derived from an EMBL/GenBank/DDBJ whole genome shotgun (WGS) entry which is preliminary data.</text>
</comment>
<sequence length="459" mass="52190">MFAIKYTLRINLVIVLFHASCLAQQRQPNFIFIFTDDQQYNAFGASGNNVILTPALDKLSGKGLLFKNANVVFSLCSPSRAAALTGRYGSANGVLELGSGLNEGEKTLANYLKEKGYQTSMFGKWHLDQTPEELGFNKTVYFNANGTYYGRKIYDEDSVVYPKIHCDSYCGMKAVETLRDYASGEKPFFMFFCTQTPHMDHRHTWPAMDSTKEKYQLDRIPVPANHLDDLAGKPGYLHTVRNRAQAAKYGYPDSLAIQSHTLDYYAVLTEMDQVIGALLDEFYRLALDENTYIIFMSDNGWMLGDHGFTSKVLPYRPSTHVPMIITGPEINPGISEAMVLNIDVLPTVLDLAHINIPANVHGKSLQRLLFRAREDVREWFVYEGLGTYGGTKPNLTVISKEYRYIQTYKNEKLDSILFHELYNQQNDPDEMENLADNPAFESYVKKFAEFIENHQKSMH</sequence>
<dbReference type="SUPFAM" id="SSF53649">
    <property type="entry name" value="Alkaline phosphatase-like"/>
    <property type="match status" value="1"/>
</dbReference>
<dbReference type="RefSeq" id="WP_346759683.1">
    <property type="nucleotide sequence ID" value="NZ_JAUJEB010000004.1"/>
</dbReference>
<name>A0ABT8L9B7_9BACT</name>
<comment type="similarity">
    <text evidence="1">Belongs to the sulfatase family.</text>
</comment>
<protein>
    <submittedName>
        <fullName evidence="3">Sulfatase-like hydrolase/transferase</fullName>
    </submittedName>
</protein>
<feature type="domain" description="Sulfatase N-terminal" evidence="2">
    <location>
        <begin position="28"/>
        <end position="354"/>
    </location>
</feature>
<dbReference type="InterPro" id="IPR017850">
    <property type="entry name" value="Alkaline_phosphatase_core_sf"/>
</dbReference>
<keyword evidence="4" id="KW-1185">Reference proteome</keyword>
<dbReference type="InterPro" id="IPR000917">
    <property type="entry name" value="Sulfatase_N"/>
</dbReference>
<proteinExistence type="inferred from homology"/>
<reference evidence="3" key="1">
    <citation type="submission" date="2023-06" db="EMBL/GenBank/DDBJ databases">
        <title>Genomic of Agaribacillus aureum.</title>
        <authorList>
            <person name="Wang G."/>
        </authorList>
    </citation>
    <scope>NUCLEOTIDE SEQUENCE</scope>
    <source>
        <strain evidence="3">BMA12</strain>
    </source>
</reference>
<dbReference type="EMBL" id="JAUJEB010000004">
    <property type="protein sequence ID" value="MDN5214349.1"/>
    <property type="molecule type" value="Genomic_DNA"/>
</dbReference>
<accession>A0ABT8L9B7</accession>
<evidence type="ECO:0000256" key="1">
    <source>
        <dbReference type="ARBA" id="ARBA00008779"/>
    </source>
</evidence>
<evidence type="ECO:0000313" key="3">
    <source>
        <dbReference type="EMBL" id="MDN5214349.1"/>
    </source>
</evidence>
<dbReference type="Gene3D" id="3.40.720.10">
    <property type="entry name" value="Alkaline Phosphatase, subunit A"/>
    <property type="match status" value="1"/>
</dbReference>
<dbReference type="PANTHER" id="PTHR42693:SF33">
    <property type="entry name" value="ARYLSULFATASE"/>
    <property type="match status" value="1"/>
</dbReference>
<dbReference type="Proteomes" id="UP001172083">
    <property type="component" value="Unassembled WGS sequence"/>
</dbReference>
<gene>
    <name evidence="3" type="ORF">QQ020_19880</name>
</gene>
<dbReference type="InterPro" id="IPR050738">
    <property type="entry name" value="Sulfatase"/>
</dbReference>